<dbReference type="InterPro" id="IPR036322">
    <property type="entry name" value="WD40_repeat_dom_sf"/>
</dbReference>
<dbReference type="OrthoDB" id="10249065at2759"/>
<reference evidence="2" key="1">
    <citation type="submission" date="2021-06" db="EMBL/GenBank/DDBJ databases">
        <authorList>
            <person name="Kallberg Y."/>
            <person name="Tangrot J."/>
            <person name="Rosling A."/>
        </authorList>
    </citation>
    <scope>NUCLEOTIDE SEQUENCE</scope>
    <source>
        <strain evidence="2">BR232B</strain>
    </source>
</reference>
<keyword evidence="3" id="KW-1185">Reference proteome</keyword>
<proteinExistence type="predicted"/>
<feature type="region of interest" description="Disordered" evidence="1">
    <location>
        <begin position="266"/>
        <end position="303"/>
    </location>
</feature>
<evidence type="ECO:0000313" key="3">
    <source>
        <dbReference type="Proteomes" id="UP000789739"/>
    </source>
</evidence>
<protein>
    <submittedName>
        <fullName evidence="2">7439_t:CDS:1</fullName>
    </submittedName>
</protein>
<sequence length="397" mass="45442">MDHEDMIENEMEVEIEDEMADGDEHPTTDSENTSHELLDFPFSIPGIKLGELRLCCYSYKSFTFSGFEYNATSLNTTEEDTAEKILDFHTNMYDEKINVTPNIPPNLLPIIPPAPARTTSTFKLTKISAYVHAYKHVLMGCRYNKHTISSYDLRTGLKTKTNSISWNPMEAFNFTTIHIRHAQNERSIEDYVSTVLDVDYSPTGEEITSNSVDSKFLLSVSDDGNVRLWKASKKLGATFIMLYENRKVIESGLIWNILNNSKRDINKDLPRSDVLQDSSDEGSETATRKPKRSNASKSAGGPTRYAMKRLSVKAVTAYEKPPIKDIPLNMKTPSYTQRDQVYAAEETNYARRTKTKRGKSHIQKSEQYRIKRERKKKIIGGANRYKLFIFNLTTYFL</sequence>
<dbReference type="Proteomes" id="UP000789739">
    <property type="component" value="Unassembled WGS sequence"/>
</dbReference>
<dbReference type="InterPro" id="IPR001680">
    <property type="entry name" value="WD40_rpt"/>
</dbReference>
<dbReference type="InterPro" id="IPR015943">
    <property type="entry name" value="WD40/YVTN_repeat-like_dom_sf"/>
</dbReference>
<dbReference type="SMART" id="SM00320">
    <property type="entry name" value="WD40"/>
    <property type="match status" value="1"/>
</dbReference>
<dbReference type="SUPFAM" id="SSF50978">
    <property type="entry name" value="WD40 repeat-like"/>
    <property type="match status" value="1"/>
</dbReference>
<dbReference type="Gene3D" id="2.130.10.10">
    <property type="entry name" value="YVTN repeat-like/Quinoprotein amine dehydrogenase"/>
    <property type="match status" value="1"/>
</dbReference>
<name>A0A9N9BYY3_9GLOM</name>
<organism evidence="2 3">
    <name type="scientific">Paraglomus brasilianum</name>
    <dbReference type="NCBI Taxonomy" id="144538"/>
    <lineage>
        <taxon>Eukaryota</taxon>
        <taxon>Fungi</taxon>
        <taxon>Fungi incertae sedis</taxon>
        <taxon>Mucoromycota</taxon>
        <taxon>Glomeromycotina</taxon>
        <taxon>Glomeromycetes</taxon>
        <taxon>Paraglomerales</taxon>
        <taxon>Paraglomeraceae</taxon>
        <taxon>Paraglomus</taxon>
    </lineage>
</organism>
<comment type="caution">
    <text evidence="2">The sequence shown here is derived from an EMBL/GenBank/DDBJ whole genome shotgun (WGS) entry which is preliminary data.</text>
</comment>
<evidence type="ECO:0000313" key="2">
    <source>
        <dbReference type="EMBL" id="CAG8584684.1"/>
    </source>
</evidence>
<dbReference type="EMBL" id="CAJVPI010000953">
    <property type="protein sequence ID" value="CAG8584684.1"/>
    <property type="molecule type" value="Genomic_DNA"/>
</dbReference>
<accession>A0A9N9BYY3</accession>
<evidence type="ECO:0000256" key="1">
    <source>
        <dbReference type="SAM" id="MobiDB-lite"/>
    </source>
</evidence>
<gene>
    <name evidence="2" type="ORF">PBRASI_LOCUS6807</name>
</gene>
<dbReference type="AlphaFoldDB" id="A0A9N9BYY3"/>